<proteinExistence type="predicted"/>
<feature type="transmembrane region" description="Helical" evidence="6">
    <location>
        <begin position="106"/>
        <end position="128"/>
    </location>
</feature>
<feature type="domain" description="EamA" evidence="7">
    <location>
        <begin position="189"/>
        <end position="323"/>
    </location>
</feature>
<feature type="transmembrane region" description="Helical" evidence="6">
    <location>
        <begin position="159"/>
        <end position="176"/>
    </location>
</feature>
<gene>
    <name evidence="8" type="ORF">Poly59_57230</name>
</gene>
<evidence type="ECO:0000256" key="5">
    <source>
        <dbReference type="ARBA" id="ARBA00023136"/>
    </source>
</evidence>
<organism evidence="8 9">
    <name type="scientific">Rubripirellula reticaptiva</name>
    <dbReference type="NCBI Taxonomy" id="2528013"/>
    <lineage>
        <taxon>Bacteria</taxon>
        <taxon>Pseudomonadati</taxon>
        <taxon>Planctomycetota</taxon>
        <taxon>Planctomycetia</taxon>
        <taxon>Pirellulales</taxon>
        <taxon>Pirellulaceae</taxon>
        <taxon>Rubripirellula</taxon>
    </lineage>
</organism>
<name>A0A5C6EDM8_9BACT</name>
<evidence type="ECO:0000256" key="6">
    <source>
        <dbReference type="SAM" id="Phobius"/>
    </source>
</evidence>
<keyword evidence="5 6" id="KW-0472">Membrane</keyword>
<keyword evidence="2" id="KW-1003">Cell membrane</keyword>
<comment type="subcellular location">
    <subcellularLocation>
        <location evidence="1">Cell membrane</location>
        <topology evidence="1">Multi-pass membrane protein</topology>
    </subcellularLocation>
</comment>
<feature type="transmembrane region" description="Helical" evidence="6">
    <location>
        <begin position="219"/>
        <end position="237"/>
    </location>
</feature>
<evidence type="ECO:0000256" key="3">
    <source>
        <dbReference type="ARBA" id="ARBA00022692"/>
    </source>
</evidence>
<feature type="transmembrane region" description="Helical" evidence="6">
    <location>
        <begin position="282"/>
        <end position="301"/>
    </location>
</feature>
<dbReference type="PANTHER" id="PTHR42920">
    <property type="entry name" value="OS03G0707200 PROTEIN-RELATED"/>
    <property type="match status" value="1"/>
</dbReference>
<dbReference type="PANTHER" id="PTHR42920:SF5">
    <property type="entry name" value="EAMA DOMAIN-CONTAINING PROTEIN"/>
    <property type="match status" value="1"/>
</dbReference>
<feature type="transmembrane region" description="Helical" evidence="6">
    <location>
        <begin position="188"/>
        <end position="207"/>
    </location>
</feature>
<comment type="caution">
    <text evidence="8">The sequence shown here is derived from an EMBL/GenBank/DDBJ whole genome shotgun (WGS) entry which is preliminary data.</text>
</comment>
<dbReference type="InterPro" id="IPR037185">
    <property type="entry name" value="EmrE-like"/>
</dbReference>
<dbReference type="InterPro" id="IPR000620">
    <property type="entry name" value="EamA_dom"/>
</dbReference>
<evidence type="ECO:0000259" key="7">
    <source>
        <dbReference type="Pfam" id="PF00892"/>
    </source>
</evidence>
<protein>
    <submittedName>
        <fullName evidence="8">EamA-like transporter family protein</fullName>
    </submittedName>
</protein>
<evidence type="ECO:0000256" key="2">
    <source>
        <dbReference type="ARBA" id="ARBA00022475"/>
    </source>
</evidence>
<evidence type="ECO:0000256" key="4">
    <source>
        <dbReference type="ARBA" id="ARBA00022989"/>
    </source>
</evidence>
<dbReference type="SUPFAM" id="SSF103481">
    <property type="entry name" value="Multidrug resistance efflux transporter EmrE"/>
    <property type="match status" value="2"/>
</dbReference>
<reference evidence="8 9" key="1">
    <citation type="submission" date="2019-02" db="EMBL/GenBank/DDBJ databases">
        <title>Deep-cultivation of Planctomycetes and their phenomic and genomic characterization uncovers novel biology.</title>
        <authorList>
            <person name="Wiegand S."/>
            <person name="Jogler M."/>
            <person name="Boedeker C."/>
            <person name="Pinto D."/>
            <person name="Vollmers J."/>
            <person name="Rivas-Marin E."/>
            <person name="Kohn T."/>
            <person name="Peeters S.H."/>
            <person name="Heuer A."/>
            <person name="Rast P."/>
            <person name="Oberbeckmann S."/>
            <person name="Bunk B."/>
            <person name="Jeske O."/>
            <person name="Meyerdierks A."/>
            <person name="Storesund J.E."/>
            <person name="Kallscheuer N."/>
            <person name="Luecker S."/>
            <person name="Lage O.M."/>
            <person name="Pohl T."/>
            <person name="Merkel B.J."/>
            <person name="Hornburger P."/>
            <person name="Mueller R.-W."/>
            <person name="Bruemmer F."/>
            <person name="Labrenz M."/>
            <person name="Spormann A.M."/>
            <person name="Op Den Camp H."/>
            <person name="Overmann J."/>
            <person name="Amann R."/>
            <person name="Jetten M.S.M."/>
            <person name="Mascher T."/>
            <person name="Medema M.H."/>
            <person name="Devos D.P."/>
            <person name="Kaster A.-K."/>
            <person name="Ovreas L."/>
            <person name="Rohde M."/>
            <person name="Galperin M.Y."/>
            <person name="Jogler C."/>
        </authorList>
    </citation>
    <scope>NUCLEOTIDE SEQUENCE [LARGE SCALE GENOMIC DNA]</scope>
    <source>
        <strain evidence="8 9">Poly59</strain>
    </source>
</reference>
<dbReference type="InterPro" id="IPR051258">
    <property type="entry name" value="Diverse_Substrate_Transporter"/>
</dbReference>
<keyword evidence="9" id="KW-1185">Reference proteome</keyword>
<evidence type="ECO:0000256" key="1">
    <source>
        <dbReference type="ARBA" id="ARBA00004651"/>
    </source>
</evidence>
<feature type="transmembrane region" description="Helical" evidence="6">
    <location>
        <begin position="249"/>
        <end position="270"/>
    </location>
</feature>
<dbReference type="GO" id="GO:0005886">
    <property type="term" value="C:plasma membrane"/>
    <property type="evidence" value="ECO:0007669"/>
    <property type="project" value="UniProtKB-SubCell"/>
</dbReference>
<evidence type="ECO:0000313" key="9">
    <source>
        <dbReference type="Proteomes" id="UP000317977"/>
    </source>
</evidence>
<accession>A0A5C6EDM8</accession>
<evidence type="ECO:0000313" key="8">
    <source>
        <dbReference type="EMBL" id="TWU46750.1"/>
    </source>
</evidence>
<feature type="transmembrane region" description="Helical" evidence="6">
    <location>
        <begin position="41"/>
        <end position="60"/>
    </location>
</feature>
<dbReference type="Proteomes" id="UP000317977">
    <property type="component" value="Unassembled WGS sequence"/>
</dbReference>
<keyword evidence="3 6" id="KW-0812">Transmembrane</keyword>
<dbReference type="Pfam" id="PF00892">
    <property type="entry name" value="EamA"/>
    <property type="match status" value="2"/>
</dbReference>
<feature type="transmembrane region" description="Helical" evidence="6">
    <location>
        <begin position="307"/>
        <end position="324"/>
    </location>
</feature>
<dbReference type="EMBL" id="SJPX01000006">
    <property type="protein sequence ID" value="TWU46750.1"/>
    <property type="molecule type" value="Genomic_DNA"/>
</dbReference>
<feature type="transmembrane region" description="Helical" evidence="6">
    <location>
        <begin position="66"/>
        <end position="86"/>
    </location>
</feature>
<feature type="transmembrane region" description="Helical" evidence="6">
    <location>
        <begin position="134"/>
        <end position="152"/>
    </location>
</feature>
<sequence>MYDESIRHSLFRNSTQLTDSTTSEAAQESDSVVQFRSGMSLAILGTFLFALKSIFIKLAFAEGVGATFLLTLRMSLALPFYVLVFWKLRSRSDEQPISRSDVVRSLGLGFLGYYLASYLDLSGLELISAQLERLTLFTYPAMVALLAWMFLGETIDRRIIASIVLCYLGVLLMYGQEKTLTDGSDVRQGVALVIGAALSYSLYILFAKPTMQRIGSREFTSMAMIGSTFFIGVHFVITEPVQSLVQAKPIVYVYGLLLAFVCTVLPSFMINEAIVRIGATRTTVIGSIGPVLTMGLAIAVLGEPTSIQHIAGMAIAIVGVSLVAKK</sequence>
<feature type="domain" description="EamA" evidence="7">
    <location>
        <begin position="37"/>
        <end position="174"/>
    </location>
</feature>
<keyword evidence="4 6" id="KW-1133">Transmembrane helix</keyword>
<dbReference type="AlphaFoldDB" id="A0A5C6EDM8"/>